<protein>
    <submittedName>
        <fullName evidence="2">Uncharacterized protein</fullName>
    </submittedName>
</protein>
<dbReference type="KEGG" id="pex:IZT61_04420"/>
<feature type="region of interest" description="Disordered" evidence="1">
    <location>
        <begin position="26"/>
        <end position="68"/>
    </location>
</feature>
<gene>
    <name evidence="2" type="ORF">IZT61_04420</name>
</gene>
<dbReference type="RefSeq" id="WP_196099985.1">
    <property type="nucleotide sequence ID" value="NZ_CP064939.1"/>
</dbReference>
<evidence type="ECO:0000256" key="1">
    <source>
        <dbReference type="SAM" id="MobiDB-lite"/>
    </source>
</evidence>
<dbReference type="AlphaFoldDB" id="A0A7S9L127"/>
<organism evidence="2 3">
    <name type="scientific">Pedobacter endophyticus</name>
    <dbReference type="NCBI Taxonomy" id="2789740"/>
    <lineage>
        <taxon>Bacteria</taxon>
        <taxon>Pseudomonadati</taxon>
        <taxon>Bacteroidota</taxon>
        <taxon>Sphingobacteriia</taxon>
        <taxon>Sphingobacteriales</taxon>
        <taxon>Sphingobacteriaceae</taxon>
        <taxon>Pedobacter</taxon>
    </lineage>
</organism>
<evidence type="ECO:0000313" key="3">
    <source>
        <dbReference type="Proteomes" id="UP000594759"/>
    </source>
</evidence>
<keyword evidence="3" id="KW-1185">Reference proteome</keyword>
<evidence type="ECO:0000313" key="2">
    <source>
        <dbReference type="EMBL" id="QPH40531.1"/>
    </source>
</evidence>
<proteinExistence type="predicted"/>
<feature type="compositionally biased region" description="Basic residues" evidence="1">
    <location>
        <begin position="32"/>
        <end position="53"/>
    </location>
</feature>
<reference evidence="2 3" key="1">
    <citation type="submission" date="2020-11" db="EMBL/GenBank/DDBJ databases">
        <title>Pedobacter endophytica, an endophytic bacteria isolated form Carex pumila.</title>
        <authorList>
            <person name="Peng Y."/>
            <person name="Jiang L."/>
            <person name="Lee J."/>
        </authorList>
    </citation>
    <scope>NUCLEOTIDE SEQUENCE [LARGE SCALE GENOMIC DNA]</scope>
    <source>
        <strain evidence="2 3">JBR3-12</strain>
    </source>
</reference>
<sequence>MIINPDEIEDTIPEANGEKPIASGVRSEYRRGGARKCHKMATQKRKKRLRKSGRVSQHSLAKIKKNLSSVKKAHKLRLKKIQKIKAKKIRA</sequence>
<accession>A0A7S9L127</accession>
<dbReference type="EMBL" id="CP064939">
    <property type="protein sequence ID" value="QPH40531.1"/>
    <property type="molecule type" value="Genomic_DNA"/>
</dbReference>
<dbReference type="Proteomes" id="UP000594759">
    <property type="component" value="Chromosome"/>
</dbReference>
<name>A0A7S9L127_9SPHI</name>